<evidence type="ECO:0000256" key="1">
    <source>
        <dbReference type="SAM" id="Phobius"/>
    </source>
</evidence>
<dbReference type="Proteomes" id="UP000012040">
    <property type="component" value="Chromosome"/>
</dbReference>
<feature type="transmembrane region" description="Helical" evidence="1">
    <location>
        <begin position="7"/>
        <end position="26"/>
    </location>
</feature>
<proteinExistence type="predicted"/>
<keyword evidence="1" id="KW-0472">Membrane</keyword>
<feature type="transmembrane region" description="Helical" evidence="1">
    <location>
        <begin position="247"/>
        <end position="266"/>
    </location>
</feature>
<feature type="transmembrane region" description="Helical" evidence="1">
    <location>
        <begin position="152"/>
        <end position="174"/>
    </location>
</feature>
<name>M4V7I8_9BACT</name>
<dbReference type="STRING" id="1184267.A11Q_1146"/>
<organism evidence="2 3">
    <name type="scientific">Pseudobdellovibrio exovorus JSS</name>
    <dbReference type="NCBI Taxonomy" id="1184267"/>
    <lineage>
        <taxon>Bacteria</taxon>
        <taxon>Pseudomonadati</taxon>
        <taxon>Bdellovibrionota</taxon>
        <taxon>Bdellovibrionia</taxon>
        <taxon>Bdellovibrionales</taxon>
        <taxon>Pseudobdellovibrionaceae</taxon>
        <taxon>Pseudobdellovibrio</taxon>
    </lineage>
</organism>
<keyword evidence="1" id="KW-1133">Transmembrane helix</keyword>
<keyword evidence="1" id="KW-0812">Transmembrane</keyword>
<evidence type="ECO:0008006" key="4">
    <source>
        <dbReference type="Google" id="ProtNLM"/>
    </source>
</evidence>
<protein>
    <recommendedName>
        <fullName evidence="4">NnrS protein involved in response to NO</fullName>
    </recommendedName>
</protein>
<keyword evidence="3" id="KW-1185">Reference proteome</keyword>
<dbReference type="OrthoDB" id="5289226at2"/>
<evidence type="ECO:0000313" key="2">
    <source>
        <dbReference type="EMBL" id="AGH95362.1"/>
    </source>
</evidence>
<feature type="transmembrane region" description="Helical" evidence="1">
    <location>
        <begin position="98"/>
        <end position="114"/>
    </location>
</feature>
<dbReference type="eggNOG" id="COG3213">
    <property type="taxonomic scope" value="Bacteria"/>
</dbReference>
<dbReference type="AlphaFoldDB" id="M4V7I8"/>
<evidence type="ECO:0000313" key="3">
    <source>
        <dbReference type="Proteomes" id="UP000012040"/>
    </source>
</evidence>
<dbReference type="PATRIC" id="fig|1184267.3.peg.1159"/>
<feature type="transmembrane region" description="Helical" evidence="1">
    <location>
        <begin position="194"/>
        <end position="210"/>
    </location>
</feature>
<feature type="transmembrane region" description="Helical" evidence="1">
    <location>
        <begin position="310"/>
        <end position="328"/>
    </location>
</feature>
<gene>
    <name evidence="2" type="ORF">A11Q_1146</name>
</gene>
<sequence length="373" mass="42112">MKTLAPYQIFFPIGILCALLAVGVWFTQNLGWFDTPVMWVHGKLIAGGFLWSFIVGFLMTAVPRMTGTFNAHKVEYAISFLLILALIVFSWALDAKPFYFISFALTVFIMIYAGRRLVVSTRPVPVFFSHVGLAMFMSLVGSYFYYRGQSILGFYFYHVGTILLLVLGIGTRFFAFLSGLPSVFEGTEEKWKKAAFHMMGLAIVVLLSVVGMRLSWGFLGLALLTLGYLFCIWQVQRSSSRPSALKWAVRIVAVMIPLSFILSWIYPVYYLSWMHILFVGCFGLITFSVATRVTLAHGAYPTDMELKSKALGWMVAFIVLAMVSRVFYGFSSGLWKTSFLHLAGTFWFLAVGVWCYSYFKKIFKLGPQSKPSC</sequence>
<reference evidence="2 3" key="1">
    <citation type="journal article" date="2013" name="ISME J.">
        <title>By their genes ye shall know them: genomic signatures of predatory bacteria.</title>
        <authorList>
            <person name="Pasternak Z."/>
            <person name="Pietrokovski S."/>
            <person name="Rotem O."/>
            <person name="Gophna U."/>
            <person name="Lurie-Weinberger M.N."/>
            <person name="Jurkevitch E."/>
        </authorList>
    </citation>
    <scope>NUCLEOTIDE SEQUENCE [LARGE SCALE GENOMIC DNA]</scope>
    <source>
        <strain evidence="2 3">JSS</strain>
    </source>
</reference>
<feature type="transmembrane region" description="Helical" evidence="1">
    <location>
        <begin position="340"/>
        <end position="359"/>
    </location>
</feature>
<dbReference type="EMBL" id="CP003537">
    <property type="protein sequence ID" value="AGH95362.1"/>
    <property type="molecule type" value="Genomic_DNA"/>
</dbReference>
<feature type="transmembrane region" description="Helical" evidence="1">
    <location>
        <begin position="74"/>
        <end position="92"/>
    </location>
</feature>
<dbReference type="InterPro" id="IPR010266">
    <property type="entry name" value="NnrS"/>
</dbReference>
<dbReference type="HOGENOM" id="CLU_741167_0_0_7"/>
<dbReference type="KEGG" id="bex:A11Q_1146"/>
<feature type="transmembrane region" description="Helical" evidence="1">
    <location>
        <begin position="38"/>
        <end position="62"/>
    </location>
</feature>
<feature type="transmembrane region" description="Helical" evidence="1">
    <location>
        <begin position="126"/>
        <end position="146"/>
    </location>
</feature>
<dbReference type="Pfam" id="PF05940">
    <property type="entry name" value="NnrS"/>
    <property type="match status" value="1"/>
</dbReference>
<accession>M4V7I8</accession>
<feature type="transmembrane region" description="Helical" evidence="1">
    <location>
        <begin position="216"/>
        <end position="235"/>
    </location>
</feature>
<dbReference type="RefSeq" id="WP_015469852.1">
    <property type="nucleotide sequence ID" value="NC_020813.1"/>
</dbReference>
<feature type="transmembrane region" description="Helical" evidence="1">
    <location>
        <begin position="272"/>
        <end position="290"/>
    </location>
</feature>